<dbReference type="EMBL" id="BJON01000013">
    <property type="protein sequence ID" value="GED69468.1"/>
    <property type="molecule type" value="Genomic_DNA"/>
</dbReference>
<dbReference type="InterPro" id="IPR001041">
    <property type="entry name" value="2Fe-2S_ferredoxin-type"/>
</dbReference>
<evidence type="ECO:0000313" key="3">
    <source>
        <dbReference type="EMBL" id="KNB73697.1"/>
    </source>
</evidence>
<sequence>MEQEKKQHALAITVWAGNKQHQLNAACGDNLLMVLTRAKLPVEFFCTTGKCRTCILRLQAPVGSASPASATEQYRVGREALAKGFRLACQVFISGPMTVFLDTPGSA</sequence>
<dbReference type="OrthoDB" id="9807864at2"/>
<keyword evidence="5" id="KW-1185">Reference proteome</keyword>
<dbReference type="SUPFAM" id="SSF54292">
    <property type="entry name" value="2Fe-2S ferredoxin-like"/>
    <property type="match status" value="1"/>
</dbReference>
<dbReference type="AlphaFoldDB" id="A0A0K9YYI1"/>
<proteinExistence type="predicted"/>
<dbReference type="GO" id="GO:0051536">
    <property type="term" value="F:iron-sulfur cluster binding"/>
    <property type="evidence" value="ECO:0007669"/>
    <property type="project" value="InterPro"/>
</dbReference>
<gene>
    <name evidence="3" type="ORF">ADS79_07090</name>
    <name evidence="2" type="ORF">BRE01_31700</name>
</gene>
<evidence type="ECO:0000313" key="5">
    <source>
        <dbReference type="Proteomes" id="UP000319578"/>
    </source>
</evidence>
<evidence type="ECO:0000259" key="1">
    <source>
        <dbReference type="PROSITE" id="PS51085"/>
    </source>
</evidence>
<reference evidence="2 5" key="3">
    <citation type="submission" date="2019-06" db="EMBL/GenBank/DDBJ databases">
        <title>Whole genome shotgun sequence of Brevibacillus reuszeri NBRC 15719.</title>
        <authorList>
            <person name="Hosoyama A."/>
            <person name="Uohara A."/>
            <person name="Ohji S."/>
            <person name="Ichikawa N."/>
        </authorList>
    </citation>
    <scope>NUCLEOTIDE SEQUENCE [LARGE SCALE GENOMIC DNA]</scope>
    <source>
        <strain evidence="2 5">NBRC 15719</strain>
    </source>
</reference>
<dbReference type="InterPro" id="IPR036010">
    <property type="entry name" value="2Fe-2S_ferredoxin-like_sf"/>
</dbReference>
<name>A0A0K9YYI1_9BACL</name>
<dbReference type="InterPro" id="IPR012675">
    <property type="entry name" value="Beta-grasp_dom_sf"/>
</dbReference>
<dbReference type="Proteomes" id="UP000319578">
    <property type="component" value="Unassembled WGS sequence"/>
</dbReference>
<protein>
    <submittedName>
        <fullName evidence="3">Ferredoxin</fullName>
    </submittedName>
</protein>
<reference evidence="4" key="1">
    <citation type="submission" date="2015-07" db="EMBL/GenBank/DDBJ databases">
        <title>Genome sequencing project for genomic taxonomy and phylogenomics of Bacillus-like bacteria.</title>
        <authorList>
            <person name="Liu B."/>
            <person name="Wang J."/>
            <person name="Zhu Y."/>
            <person name="Liu G."/>
            <person name="Chen Q."/>
            <person name="Chen Z."/>
            <person name="Lan J."/>
            <person name="Che J."/>
            <person name="Ge C."/>
            <person name="Shi H."/>
            <person name="Pan Z."/>
            <person name="Liu X."/>
        </authorList>
    </citation>
    <scope>NUCLEOTIDE SEQUENCE [LARGE SCALE GENOMIC DNA]</scope>
    <source>
        <strain evidence="4">DSM 9887</strain>
    </source>
</reference>
<dbReference type="CDD" id="cd00207">
    <property type="entry name" value="fer2"/>
    <property type="match status" value="1"/>
</dbReference>
<dbReference type="Pfam" id="PF00111">
    <property type="entry name" value="Fer2"/>
    <property type="match status" value="1"/>
</dbReference>
<dbReference type="EMBL" id="LGIQ01000005">
    <property type="protein sequence ID" value="KNB73697.1"/>
    <property type="molecule type" value="Genomic_DNA"/>
</dbReference>
<dbReference type="PATRIC" id="fig|54915.3.peg.6848"/>
<reference evidence="3" key="2">
    <citation type="submission" date="2015-07" db="EMBL/GenBank/DDBJ databases">
        <title>MeaNS - Measles Nucleotide Surveillance Program.</title>
        <authorList>
            <person name="Tran T."/>
            <person name="Druce J."/>
        </authorList>
    </citation>
    <scope>NUCLEOTIDE SEQUENCE</scope>
    <source>
        <strain evidence="3">DSM 9887</strain>
    </source>
</reference>
<dbReference type="Proteomes" id="UP000036834">
    <property type="component" value="Unassembled WGS sequence"/>
</dbReference>
<organism evidence="3 4">
    <name type="scientific">Brevibacillus reuszeri</name>
    <dbReference type="NCBI Taxonomy" id="54915"/>
    <lineage>
        <taxon>Bacteria</taxon>
        <taxon>Bacillati</taxon>
        <taxon>Bacillota</taxon>
        <taxon>Bacilli</taxon>
        <taxon>Bacillales</taxon>
        <taxon>Paenibacillaceae</taxon>
        <taxon>Brevibacillus</taxon>
    </lineage>
</organism>
<dbReference type="STRING" id="54915.ADS79_07090"/>
<evidence type="ECO:0000313" key="4">
    <source>
        <dbReference type="Proteomes" id="UP000036834"/>
    </source>
</evidence>
<evidence type="ECO:0000313" key="2">
    <source>
        <dbReference type="EMBL" id="GED69468.1"/>
    </source>
</evidence>
<comment type="caution">
    <text evidence="3">The sequence shown here is derived from an EMBL/GenBank/DDBJ whole genome shotgun (WGS) entry which is preliminary data.</text>
</comment>
<dbReference type="Gene3D" id="3.10.20.30">
    <property type="match status" value="1"/>
</dbReference>
<accession>A0A0K9YYI1</accession>
<feature type="domain" description="2Fe-2S ferredoxin-type" evidence="1">
    <location>
        <begin position="10"/>
        <end position="107"/>
    </location>
</feature>
<dbReference type="RefSeq" id="WP_049737704.1">
    <property type="nucleotide sequence ID" value="NZ_BJON01000013.1"/>
</dbReference>
<dbReference type="PROSITE" id="PS51085">
    <property type="entry name" value="2FE2S_FER_2"/>
    <property type="match status" value="1"/>
</dbReference>